<accession>A0A382PLT4</accession>
<gene>
    <name evidence="1" type="ORF">METZ01_LOCUS326661</name>
</gene>
<proteinExistence type="predicted"/>
<organism evidence="1">
    <name type="scientific">marine metagenome</name>
    <dbReference type="NCBI Taxonomy" id="408172"/>
    <lineage>
        <taxon>unclassified sequences</taxon>
        <taxon>metagenomes</taxon>
        <taxon>ecological metagenomes</taxon>
    </lineage>
</organism>
<protein>
    <submittedName>
        <fullName evidence="1">Uncharacterized protein</fullName>
    </submittedName>
</protein>
<reference evidence="1" key="1">
    <citation type="submission" date="2018-05" db="EMBL/GenBank/DDBJ databases">
        <authorList>
            <person name="Lanie J.A."/>
            <person name="Ng W.-L."/>
            <person name="Kazmierczak K.M."/>
            <person name="Andrzejewski T.M."/>
            <person name="Davidsen T.M."/>
            <person name="Wayne K.J."/>
            <person name="Tettelin H."/>
            <person name="Glass J.I."/>
            <person name="Rusch D."/>
            <person name="Podicherti R."/>
            <person name="Tsui H.-C.T."/>
            <person name="Winkler M.E."/>
        </authorList>
    </citation>
    <scope>NUCLEOTIDE SEQUENCE</scope>
</reference>
<dbReference type="EMBL" id="UINC01108008">
    <property type="protein sequence ID" value="SVC73807.1"/>
    <property type="molecule type" value="Genomic_DNA"/>
</dbReference>
<evidence type="ECO:0000313" key="1">
    <source>
        <dbReference type="EMBL" id="SVC73807.1"/>
    </source>
</evidence>
<dbReference type="AlphaFoldDB" id="A0A382PLT4"/>
<name>A0A382PLT4_9ZZZZ</name>
<feature type="non-terminal residue" evidence="1">
    <location>
        <position position="37"/>
    </location>
</feature>
<sequence>MLSPPDEHRRIHPTARPRRLDATGAFRILSANLWQRS</sequence>